<dbReference type="GO" id="GO:0009055">
    <property type="term" value="F:electron transfer activity"/>
    <property type="evidence" value="ECO:0007669"/>
    <property type="project" value="InterPro"/>
</dbReference>
<dbReference type="AlphaFoldDB" id="A0A1H9K2L6"/>
<protein>
    <recommendedName>
        <fullName evidence="4">Cytochrome c domain-containing protein</fullName>
    </recommendedName>
</protein>
<accession>A0A1H9K2L6</accession>
<keyword evidence="3" id="KW-1185">Reference proteome</keyword>
<dbReference type="GO" id="GO:0020037">
    <property type="term" value="F:heme binding"/>
    <property type="evidence" value="ECO:0007669"/>
    <property type="project" value="InterPro"/>
</dbReference>
<dbReference type="OrthoDB" id="9805828at2"/>
<feature type="transmembrane region" description="Helical" evidence="1">
    <location>
        <begin position="12"/>
        <end position="31"/>
    </location>
</feature>
<dbReference type="EMBL" id="FOFB01000019">
    <property type="protein sequence ID" value="SEQ93491.1"/>
    <property type="molecule type" value="Genomic_DNA"/>
</dbReference>
<proteinExistence type="predicted"/>
<dbReference type="InterPro" id="IPR036909">
    <property type="entry name" value="Cyt_c-like_dom_sf"/>
</dbReference>
<name>A0A1H9K2L6_9BACT</name>
<sequence length="165" mass="18924">MRFRPDLLRAMIVLFNLALVIFGFTFFYLLFGETLLKSYHNRPVPMEQPGYRSGGSGKTADAEEEIVNGIHVQSGLIYAEGFDIVRGNCTACHSAKLVTQNRATREGWTDMIRWMQARQGLWDLGENEPVILDYLATNYAPEDIGRRATIDVEEIEWYLLELEEE</sequence>
<keyword evidence="1" id="KW-0812">Transmembrane</keyword>
<dbReference type="STRING" id="478744.SAMN05444359_11963"/>
<keyword evidence="1" id="KW-0472">Membrane</keyword>
<evidence type="ECO:0000256" key="1">
    <source>
        <dbReference type="SAM" id="Phobius"/>
    </source>
</evidence>
<organism evidence="2 3">
    <name type="scientific">Neolewinella agarilytica</name>
    <dbReference type="NCBI Taxonomy" id="478744"/>
    <lineage>
        <taxon>Bacteria</taxon>
        <taxon>Pseudomonadati</taxon>
        <taxon>Bacteroidota</taxon>
        <taxon>Saprospiria</taxon>
        <taxon>Saprospirales</taxon>
        <taxon>Lewinellaceae</taxon>
        <taxon>Neolewinella</taxon>
    </lineage>
</organism>
<dbReference type="RefSeq" id="WP_090170507.1">
    <property type="nucleotide sequence ID" value="NZ_FOFB01000019.1"/>
</dbReference>
<dbReference type="Gene3D" id="1.10.760.10">
    <property type="entry name" value="Cytochrome c-like domain"/>
    <property type="match status" value="1"/>
</dbReference>
<evidence type="ECO:0000313" key="3">
    <source>
        <dbReference type="Proteomes" id="UP000199021"/>
    </source>
</evidence>
<dbReference type="InParanoid" id="A0A1H9K2L6"/>
<gene>
    <name evidence="2" type="ORF">SAMN05444359_11963</name>
</gene>
<reference evidence="3" key="1">
    <citation type="submission" date="2016-10" db="EMBL/GenBank/DDBJ databases">
        <authorList>
            <person name="Varghese N."/>
            <person name="Submissions S."/>
        </authorList>
    </citation>
    <scope>NUCLEOTIDE SEQUENCE [LARGE SCALE GENOMIC DNA]</scope>
    <source>
        <strain evidence="3">DSM 24740</strain>
    </source>
</reference>
<keyword evidence="1" id="KW-1133">Transmembrane helix</keyword>
<evidence type="ECO:0008006" key="4">
    <source>
        <dbReference type="Google" id="ProtNLM"/>
    </source>
</evidence>
<dbReference type="Proteomes" id="UP000199021">
    <property type="component" value="Unassembled WGS sequence"/>
</dbReference>
<evidence type="ECO:0000313" key="2">
    <source>
        <dbReference type="EMBL" id="SEQ93491.1"/>
    </source>
</evidence>
<dbReference type="SUPFAM" id="SSF46626">
    <property type="entry name" value="Cytochrome c"/>
    <property type="match status" value="1"/>
</dbReference>